<dbReference type="PIRSF" id="PIRSF008459">
    <property type="entry name" value="UCP008459"/>
    <property type="match status" value="1"/>
</dbReference>
<feature type="domain" description="CASTOR ACT" evidence="1">
    <location>
        <begin position="56"/>
        <end position="117"/>
    </location>
</feature>
<dbReference type="Proteomes" id="UP000809081">
    <property type="component" value="Unassembled WGS sequence"/>
</dbReference>
<dbReference type="InterPro" id="IPR045865">
    <property type="entry name" value="ACT-like_dom_sf"/>
</dbReference>
<dbReference type="InterPro" id="IPR051719">
    <property type="entry name" value="CASTOR_mTORC1"/>
</dbReference>
<evidence type="ECO:0000259" key="1">
    <source>
        <dbReference type="Pfam" id="PF13840"/>
    </source>
</evidence>
<dbReference type="SUPFAM" id="SSF55021">
    <property type="entry name" value="ACT-like"/>
    <property type="match status" value="2"/>
</dbReference>
<name>A0ABS2PNX4_9STRE</name>
<protein>
    <recommendedName>
        <fullName evidence="1">CASTOR ACT domain-containing protein</fullName>
    </recommendedName>
</protein>
<evidence type="ECO:0000313" key="2">
    <source>
        <dbReference type="EMBL" id="MBM7637064.1"/>
    </source>
</evidence>
<evidence type="ECO:0000313" key="3">
    <source>
        <dbReference type="Proteomes" id="UP000809081"/>
    </source>
</evidence>
<keyword evidence="3" id="KW-1185">Reference proteome</keyword>
<dbReference type="PANTHER" id="PTHR31131">
    <property type="entry name" value="CHROMOSOME 1, WHOLE GENOME SHOTGUN SEQUENCE"/>
    <property type="match status" value="1"/>
</dbReference>
<proteinExistence type="predicted"/>
<gene>
    <name evidence="2" type="ORF">JOC31_001894</name>
</gene>
<organism evidence="2 3">
    <name type="scientific">Streptococcus saliviloxodontae</name>
    <dbReference type="NCBI Taxonomy" id="1349416"/>
    <lineage>
        <taxon>Bacteria</taxon>
        <taxon>Bacillati</taxon>
        <taxon>Bacillota</taxon>
        <taxon>Bacilli</taxon>
        <taxon>Lactobacillales</taxon>
        <taxon>Streptococcaceae</taxon>
        <taxon>Streptococcus</taxon>
    </lineage>
</organism>
<dbReference type="EMBL" id="JAFBEI010000057">
    <property type="protein sequence ID" value="MBM7637064.1"/>
    <property type="molecule type" value="Genomic_DNA"/>
</dbReference>
<dbReference type="Pfam" id="PF13840">
    <property type="entry name" value="ACT_7"/>
    <property type="match status" value="1"/>
</dbReference>
<sequence length="125" mass="13924">MKSMKINVLKQDFSVCKVSDYQQVDLTKEFVFIGKTDQENSLILPTDQVPTNTLVCEDGWRAFRIEGVLDFSLIGILAKIAGVLAQHQISIVALSTFNTDYILVKNSHLEQAVTVLSQAGYDIVM</sequence>
<dbReference type="CDD" id="cd04868">
    <property type="entry name" value="ACT_AK-like"/>
    <property type="match status" value="1"/>
</dbReference>
<comment type="caution">
    <text evidence="2">The sequence shown here is derived from an EMBL/GenBank/DDBJ whole genome shotgun (WGS) entry which is preliminary data.</text>
</comment>
<reference evidence="2 3" key="1">
    <citation type="submission" date="2021-01" db="EMBL/GenBank/DDBJ databases">
        <title>Genomic Encyclopedia of Type Strains, Phase IV (KMG-IV): sequencing the most valuable type-strain genomes for metagenomic binning, comparative biology and taxonomic classification.</title>
        <authorList>
            <person name="Goeker M."/>
        </authorList>
    </citation>
    <scope>NUCLEOTIDE SEQUENCE [LARGE SCALE GENOMIC DNA]</scope>
    <source>
        <strain evidence="2 3">DSM 27513</strain>
    </source>
</reference>
<dbReference type="InterPro" id="IPR027795">
    <property type="entry name" value="CASTOR_ACT_dom"/>
</dbReference>
<dbReference type="Gene3D" id="3.30.2130.10">
    <property type="entry name" value="VC0802-like"/>
    <property type="match status" value="1"/>
</dbReference>
<dbReference type="InterPro" id="IPR016540">
    <property type="entry name" value="UCP008459"/>
</dbReference>
<dbReference type="PANTHER" id="PTHR31131:SF6">
    <property type="entry name" value="CASTOR ACT DOMAIN-CONTAINING PROTEIN"/>
    <property type="match status" value="1"/>
</dbReference>
<accession>A0ABS2PNX4</accession>